<evidence type="ECO:0000256" key="3">
    <source>
        <dbReference type="ARBA" id="ARBA00022771"/>
    </source>
</evidence>
<protein>
    <recommendedName>
        <fullName evidence="8">C2H2-type domain-containing protein</fullName>
    </recommendedName>
</protein>
<dbReference type="InterPro" id="IPR050688">
    <property type="entry name" value="Zinc_finger/UBP_domain"/>
</dbReference>
<evidence type="ECO:0000256" key="6">
    <source>
        <dbReference type="SAM" id="Coils"/>
    </source>
</evidence>
<feature type="compositionally biased region" description="Basic and acidic residues" evidence="7">
    <location>
        <begin position="139"/>
        <end position="152"/>
    </location>
</feature>
<evidence type="ECO:0000256" key="5">
    <source>
        <dbReference type="PROSITE-ProRule" id="PRU00042"/>
    </source>
</evidence>
<gene>
    <name evidence="9" type="ORF">FJT64_016608</name>
</gene>
<feature type="domain" description="C2H2-type" evidence="8">
    <location>
        <begin position="547"/>
        <end position="575"/>
    </location>
</feature>
<feature type="compositionally biased region" description="Basic and acidic residues" evidence="7">
    <location>
        <begin position="104"/>
        <end position="118"/>
    </location>
</feature>
<feature type="compositionally biased region" description="Acidic residues" evidence="7">
    <location>
        <begin position="92"/>
        <end position="103"/>
    </location>
</feature>
<dbReference type="GO" id="GO:0010468">
    <property type="term" value="P:regulation of gene expression"/>
    <property type="evidence" value="ECO:0007669"/>
    <property type="project" value="TreeGrafter"/>
</dbReference>
<evidence type="ECO:0000313" key="10">
    <source>
        <dbReference type="Proteomes" id="UP000440578"/>
    </source>
</evidence>
<feature type="region of interest" description="Disordered" evidence="7">
    <location>
        <begin position="515"/>
        <end position="536"/>
    </location>
</feature>
<feature type="coiled-coil region" evidence="6">
    <location>
        <begin position="352"/>
        <end position="379"/>
    </location>
</feature>
<feature type="compositionally biased region" description="Basic and acidic residues" evidence="7">
    <location>
        <begin position="386"/>
        <end position="401"/>
    </location>
</feature>
<organism evidence="9 10">
    <name type="scientific">Amphibalanus amphitrite</name>
    <name type="common">Striped barnacle</name>
    <name type="synonym">Balanus amphitrite</name>
    <dbReference type="NCBI Taxonomy" id="1232801"/>
    <lineage>
        <taxon>Eukaryota</taxon>
        <taxon>Metazoa</taxon>
        <taxon>Ecdysozoa</taxon>
        <taxon>Arthropoda</taxon>
        <taxon>Crustacea</taxon>
        <taxon>Multicrustacea</taxon>
        <taxon>Cirripedia</taxon>
        <taxon>Thoracica</taxon>
        <taxon>Thoracicalcarea</taxon>
        <taxon>Balanomorpha</taxon>
        <taxon>Balanoidea</taxon>
        <taxon>Balanidae</taxon>
        <taxon>Amphibalaninae</taxon>
        <taxon>Amphibalanus</taxon>
    </lineage>
</organism>
<dbReference type="OrthoDB" id="512616at2759"/>
<feature type="region of interest" description="Disordered" evidence="7">
    <location>
        <begin position="702"/>
        <end position="745"/>
    </location>
</feature>
<evidence type="ECO:0000256" key="1">
    <source>
        <dbReference type="ARBA" id="ARBA00022723"/>
    </source>
</evidence>
<feature type="region of interest" description="Disordered" evidence="7">
    <location>
        <begin position="385"/>
        <end position="439"/>
    </location>
</feature>
<evidence type="ECO:0000256" key="7">
    <source>
        <dbReference type="SAM" id="MobiDB-lite"/>
    </source>
</evidence>
<keyword evidence="3 5" id="KW-0863">Zinc-finger</keyword>
<sequence length="857" mass="96108">MVAVARSSPSKLRRLSRASDPADRQRAASSDSDTSDCDDPDFLAEIAPGPSDRPAPVKRPRAADDSASAPRPQKVLCDGVQRSIPAPIVLDSDSDDVTIIDDEPAQKVEHQPTRRAEHQPTQSVNRQPALRVEQQPTQKVEHQTAQRTEQRTAQKTGHQPGMKTKTDGEGAKTDREGSKTARLETKTGREGRQTNRVRTYSEQGAAKTTREEAQDAQMKELCRARQALYGFPCPVCDKKSETLTQATLHYHRHDSATALFRCKICDEKFAAWQPNHIRQRHPHIRGPDIFSTIENNFEQGKRNLVRLILEKKKLYSETIMDKVMKITVNLTMVRKQRPVTKPPPETSGALAILASAREKEQEQKRAEELKRKKLAALKALRIGKAVKSESGSKRQPIDVKTSDSNTGTVRSSVETPQPSTDAKLQTRPESSSQAASASAVRSDNCDGITTCEQCNFRGISVAVRRHAYWHTDEARRRSENLPHSCHLCFYATEVRTHLQVHLMCVHFVERPGWDSGGGRPGKLPRPDPCNAGPPPEEQARCLRQRRYDCPMCDSFFAERSEFAAHVRRLHIKGRSPPRRSLCPFPHCYHKHDADHIKWYHKTAPLRNRICEDCGGTFYYGKDNQHGNGACVRERSESYECPMPICGFGTRLLANMDRHLVECHSLWVRGTAGPRSAPYFCPVCSAEVSYDEFLNHLGQHDEQVEDVDDPGVLESEDPADTKTERRDERAATAKGPPAAAPPSGGWSQLSVGRFLTERCSQTLQQEAYSQPRGGYQTRGGVDRCFFCPFRADDTRRLELHLAAAHPQQVTAFDMFLKGCVTKLGTKKCPMCNVGFRAKWALFRHVMSHTMNVPKVEGV</sequence>
<feature type="compositionally biased region" description="Polar residues" evidence="7">
    <location>
        <begin position="402"/>
        <end position="429"/>
    </location>
</feature>
<dbReference type="PANTHER" id="PTHR24403">
    <property type="entry name" value="ZINC FINGER PROTEIN"/>
    <property type="match status" value="1"/>
</dbReference>
<feature type="compositionally biased region" description="Acidic residues" evidence="7">
    <location>
        <begin position="702"/>
        <end position="717"/>
    </location>
</feature>
<feature type="compositionally biased region" description="Acidic residues" evidence="7">
    <location>
        <begin position="33"/>
        <end position="42"/>
    </location>
</feature>
<dbReference type="PANTHER" id="PTHR24403:SF67">
    <property type="entry name" value="FI01116P-RELATED"/>
    <property type="match status" value="1"/>
</dbReference>
<accession>A0A6A4XBU4</accession>
<feature type="compositionally biased region" description="Low complexity" evidence="7">
    <location>
        <begin position="1"/>
        <end position="10"/>
    </location>
</feature>
<comment type="caution">
    <text evidence="9">The sequence shown here is derived from an EMBL/GenBank/DDBJ whole genome shotgun (WGS) entry which is preliminary data.</text>
</comment>
<dbReference type="InterPro" id="IPR013087">
    <property type="entry name" value="Znf_C2H2_type"/>
</dbReference>
<feature type="compositionally biased region" description="Basic and acidic residues" evidence="7">
    <location>
        <begin position="164"/>
        <end position="193"/>
    </location>
</feature>
<evidence type="ECO:0000256" key="4">
    <source>
        <dbReference type="ARBA" id="ARBA00022833"/>
    </source>
</evidence>
<dbReference type="Proteomes" id="UP000440578">
    <property type="component" value="Unassembled WGS sequence"/>
</dbReference>
<keyword evidence="10" id="KW-1185">Reference proteome</keyword>
<dbReference type="SMART" id="SM00355">
    <property type="entry name" value="ZnF_C2H2"/>
    <property type="match status" value="9"/>
</dbReference>
<feature type="region of interest" description="Disordered" evidence="7">
    <location>
        <begin position="1"/>
        <end position="212"/>
    </location>
</feature>
<keyword evidence="6" id="KW-0175">Coiled coil</keyword>
<name>A0A6A4XBU4_AMPAM</name>
<evidence type="ECO:0000259" key="8">
    <source>
        <dbReference type="PROSITE" id="PS50157"/>
    </source>
</evidence>
<keyword evidence="1" id="KW-0479">Metal-binding</keyword>
<reference evidence="9 10" key="1">
    <citation type="submission" date="2019-07" db="EMBL/GenBank/DDBJ databases">
        <title>Draft genome assembly of a fouling barnacle, Amphibalanus amphitrite (Darwin, 1854): The first reference genome for Thecostraca.</title>
        <authorList>
            <person name="Kim W."/>
        </authorList>
    </citation>
    <scope>NUCLEOTIDE SEQUENCE [LARGE SCALE GENOMIC DNA]</scope>
    <source>
        <strain evidence="9">SNU_AA5</strain>
        <tissue evidence="9">Soma without cirri and trophi</tissue>
    </source>
</reference>
<dbReference type="AlphaFoldDB" id="A0A6A4XBU4"/>
<proteinExistence type="predicted"/>
<dbReference type="PROSITE" id="PS50157">
    <property type="entry name" value="ZINC_FINGER_C2H2_2"/>
    <property type="match status" value="3"/>
</dbReference>
<evidence type="ECO:0000256" key="2">
    <source>
        <dbReference type="ARBA" id="ARBA00022737"/>
    </source>
</evidence>
<feature type="domain" description="C2H2-type" evidence="8">
    <location>
        <begin position="483"/>
        <end position="511"/>
    </location>
</feature>
<keyword evidence="2" id="KW-0677">Repeat</keyword>
<feature type="compositionally biased region" description="Basic and acidic residues" evidence="7">
    <location>
        <begin position="718"/>
        <end position="730"/>
    </location>
</feature>
<dbReference type="PROSITE" id="PS00028">
    <property type="entry name" value="ZINC_FINGER_C2H2_1"/>
    <property type="match status" value="2"/>
</dbReference>
<dbReference type="GO" id="GO:0005634">
    <property type="term" value="C:nucleus"/>
    <property type="evidence" value="ECO:0007669"/>
    <property type="project" value="TreeGrafter"/>
</dbReference>
<dbReference type="GO" id="GO:0008270">
    <property type="term" value="F:zinc ion binding"/>
    <property type="evidence" value="ECO:0007669"/>
    <property type="project" value="UniProtKB-KW"/>
</dbReference>
<feature type="domain" description="C2H2-type" evidence="8">
    <location>
        <begin position="825"/>
        <end position="852"/>
    </location>
</feature>
<dbReference type="EMBL" id="VIIS01000147">
    <property type="protein sequence ID" value="KAF0312668.1"/>
    <property type="molecule type" value="Genomic_DNA"/>
</dbReference>
<feature type="compositionally biased region" description="Low complexity" evidence="7">
    <location>
        <begin position="430"/>
        <end position="439"/>
    </location>
</feature>
<evidence type="ECO:0000313" key="9">
    <source>
        <dbReference type="EMBL" id="KAF0312668.1"/>
    </source>
</evidence>
<keyword evidence="4" id="KW-0862">Zinc</keyword>